<protein>
    <recommendedName>
        <fullName evidence="6">RING-type domain-containing protein</fullName>
    </recommendedName>
</protein>
<keyword evidence="8" id="KW-1185">Reference proteome</keyword>
<dbReference type="InterPro" id="IPR013083">
    <property type="entry name" value="Znf_RING/FYVE/PHD"/>
</dbReference>
<keyword evidence="3" id="KW-0862">Zinc</keyword>
<feature type="compositionally biased region" description="Low complexity" evidence="5">
    <location>
        <begin position="196"/>
        <end position="217"/>
    </location>
</feature>
<keyword evidence="2 4" id="KW-0863">Zinc-finger</keyword>
<dbReference type="EMBL" id="ML977030">
    <property type="protein sequence ID" value="KAF1949957.1"/>
    <property type="molecule type" value="Genomic_DNA"/>
</dbReference>
<dbReference type="AlphaFoldDB" id="A0A6A5TLY3"/>
<evidence type="ECO:0000313" key="7">
    <source>
        <dbReference type="EMBL" id="KAF1949957.1"/>
    </source>
</evidence>
<evidence type="ECO:0000259" key="6">
    <source>
        <dbReference type="PROSITE" id="PS50089"/>
    </source>
</evidence>
<dbReference type="InterPro" id="IPR017907">
    <property type="entry name" value="Znf_RING_CS"/>
</dbReference>
<dbReference type="PROSITE" id="PS00518">
    <property type="entry name" value="ZF_RING_1"/>
    <property type="match status" value="1"/>
</dbReference>
<dbReference type="SUPFAM" id="SSF57850">
    <property type="entry name" value="RING/U-box"/>
    <property type="match status" value="1"/>
</dbReference>
<feature type="region of interest" description="Disordered" evidence="5">
    <location>
        <begin position="166"/>
        <end position="297"/>
    </location>
</feature>
<feature type="domain" description="RING-type" evidence="6">
    <location>
        <begin position="36"/>
        <end position="92"/>
    </location>
</feature>
<dbReference type="OrthoDB" id="3798356at2759"/>
<evidence type="ECO:0000256" key="1">
    <source>
        <dbReference type="ARBA" id="ARBA00022723"/>
    </source>
</evidence>
<evidence type="ECO:0000256" key="2">
    <source>
        <dbReference type="ARBA" id="ARBA00022771"/>
    </source>
</evidence>
<sequence length="366" mass="40985">MPPIPTSEAQIEGRLRRIRPLDAETFEQLSVEERTCEICGTGYSSESTDLSYPVYVEPERGPGVCRHIFCRRCVETLIRTNTPYSTQCPMCRAPWFRDPGSPQDGNRENWTGSLIDMINPHDHEAIERLLEAAGAGQGQISNIIVEQLAQGNMSPTGDWVRLTPRSLTQQERGRLENASAIEPTPWRPMIIPQGTGQQYGLSRSRSRSSGYRPSSQRTITRRDSDQEGYDVWTLSDSGRPRRSGRPSGQRTIPSSPRRGSDQEDYGVQIPSDRTRTPSSPEPSPQRTVPRYQGSEREVDEVWTLSDRGRMQRSAAFMQVVASTFDIVGGDARVSRAVRGVDRAVTALWQTLDGIAQERGAAVRRRP</sequence>
<proteinExistence type="predicted"/>
<evidence type="ECO:0000313" key="8">
    <source>
        <dbReference type="Proteomes" id="UP000800035"/>
    </source>
</evidence>
<dbReference type="Gene3D" id="3.30.40.10">
    <property type="entry name" value="Zinc/RING finger domain, C3HC4 (zinc finger)"/>
    <property type="match status" value="1"/>
</dbReference>
<evidence type="ECO:0000256" key="3">
    <source>
        <dbReference type="ARBA" id="ARBA00022833"/>
    </source>
</evidence>
<accession>A0A6A5TLY3</accession>
<organism evidence="7 8">
    <name type="scientific">Byssothecium circinans</name>
    <dbReference type="NCBI Taxonomy" id="147558"/>
    <lineage>
        <taxon>Eukaryota</taxon>
        <taxon>Fungi</taxon>
        <taxon>Dikarya</taxon>
        <taxon>Ascomycota</taxon>
        <taxon>Pezizomycotina</taxon>
        <taxon>Dothideomycetes</taxon>
        <taxon>Pleosporomycetidae</taxon>
        <taxon>Pleosporales</taxon>
        <taxon>Massarineae</taxon>
        <taxon>Massarinaceae</taxon>
        <taxon>Byssothecium</taxon>
    </lineage>
</organism>
<dbReference type="GO" id="GO:0008270">
    <property type="term" value="F:zinc ion binding"/>
    <property type="evidence" value="ECO:0007669"/>
    <property type="project" value="UniProtKB-KW"/>
</dbReference>
<reference evidence="7" key="1">
    <citation type="journal article" date="2020" name="Stud. Mycol.">
        <title>101 Dothideomycetes genomes: a test case for predicting lifestyles and emergence of pathogens.</title>
        <authorList>
            <person name="Haridas S."/>
            <person name="Albert R."/>
            <person name="Binder M."/>
            <person name="Bloem J."/>
            <person name="Labutti K."/>
            <person name="Salamov A."/>
            <person name="Andreopoulos B."/>
            <person name="Baker S."/>
            <person name="Barry K."/>
            <person name="Bills G."/>
            <person name="Bluhm B."/>
            <person name="Cannon C."/>
            <person name="Castanera R."/>
            <person name="Culley D."/>
            <person name="Daum C."/>
            <person name="Ezra D."/>
            <person name="Gonzalez J."/>
            <person name="Henrissat B."/>
            <person name="Kuo A."/>
            <person name="Liang C."/>
            <person name="Lipzen A."/>
            <person name="Lutzoni F."/>
            <person name="Magnuson J."/>
            <person name="Mondo S."/>
            <person name="Nolan M."/>
            <person name="Ohm R."/>
            <person name="Pangilinan J."/>
            <person name="Park H.-J."/>
            <person name="Ramirez L."/>
            <person name="Alfaro M."/>
            <person name="Sun H."/>
            <person name="Tritt A."/>
            <person name="Yoshinaga Y."/>
            <person name="Zwiers L.-H."/>
            <person name="Turgeon B."/>
            <person name="Goodwin S."/>
            <person name="Spatafora J."/>
            <person name="Crous P."/>
            <person name="Grigoriev I."/>
        </authorList>
    </citation>
    <scope>NUCLEOTIDE SEQUENCE</scope>
    <source>
        <strain evidence="7">CBS 675.92</strain>
    </source>
</reference>
<dbReference type="PROSITE" id="PS50089">
    <property type="entry name" value="ZF_RING_2"/>
    <property type="match status" value="1"/>
</dbReference>
<dbReference type="Proteomes" id="UP000800035">
    <property type="component" value="Unassembled WGS sequence"/>
</dbReference>
<gene>
    <name evidence="7" type="ORF">CC80DRAFT_510145</name>
</gene>
<dbReference type="InterPro" id="IPR001841">
    <property type="entry name" value="Znf_RING"/>
</dbReference>
<evidence type="ECO:0000256" key="4">
    <source>
        <dbReference type="PROSITE-ProRule" id="PRU00175"/>
    </source>
</evidence>
<name>A0A6A5TLY3_9PLEO</name>
<keyword evidence="1" id="KW-0479">Metal-binding</keyword>
<evidence type="ECO:0000256" key="5">
    <source>
        <dbReference type="SAM" id="MobiDB-lite"/>
    </source>
</evidence>